<proteinExistence type="predicted"/>
<evidence type="ECO:0000313" key="3">
    <source>
        <dbReference type="EMBL" id="CAA6828594.1"/>
    </source>
</evidence>
<dbReference type="PROSITE" id="PS51352">
    <property type="entry name" value="THIOREDOXIN_2"/>
    <property type="match status" value="1"/>
</dbReference>
<name>A0A6S6UFV2_9GAMM</name>
<dbReference type="InterPro" id="IPR036249">
    <property type="entry name" value="Thioredoxin-like_sf"/>
</dbReference>
<dbReference type="SUPFAM" id="SSF52833">
    <property type="entry name" value="Thioredoxin-like"/>
    <property type="match status" value="1"/>
</dbReference>
<reference evidence="3" key="1">
    <citation type="submission" date="2020-01" db="EMBL/GenBank/DDBJ databases">
        <authorList>
            <person name="Meier V. D."/>
            <person name="Meier V D."/>
        </authorList>
    </citation>
    <scope>NUCLEOTIDE SEQUENCE</scope>
    <source>
        <strain evidence="3">HLG_WM_MAG_07</strain>
    </source>
</reference>
<accession>A0A6S6UFV2</accession>
<dbReference type="InterPro" id="IPR012336">
    <property type="entry name" value="Thioredoxin-like_fold"/>
</dbReference>
<gene>
    <name evidence="3" type="ORF">HELGO_WM9369</name>
</gene>
<dbReference type="PROSITE" id="PS51257">
    <property type="entry name" value="PROKAR_LIPOPROTEIN"/>
    <property type="match status" value="1"/>
</dbReference>
<feature type="domain" description="Thioredoxin" evidence="2">
    <location>
        <begin position="11"/>
        <end position="167"/>
    </location>
</feature>
<feature type="signal peptide" evidence="1">
    <location>
        <begin position="1"/>
        <end position="27"/>
    </location>
</feature>
<dbReference type="Pfam" id="PF13098">
    <property type="entry name" value="Thioredoxin_2"/>
    <property type="match status" value="1"/>
</dbReference>
<evidence type="ECO:0000256" key="1">
    <source>
        <dbReference type="SAM" id="SignalP"/>
    </source>
</evidence>
<organism evidence="3">
    <name type="scientific">uncultured Thiotrichaceae bacterium</name>
    <dbReference type="NCBI Taxonomy" id="298394"/>
    <lineage>
        <taxon>Bacteria</taxon>
        <taxon>Pseudomonadati</taxon>
        <taxon>Pseudomonadota</taxon>
        <taxon>Gammaproteobacteria</taxon>
        <taxon>Thiotrichales</taxon>
        <taxon>Thiotrichaceae</taxon>
        <taxon>environmental samples</taxon>
    </lineage>
</organism>
<feature type="chain" id="PRO_5027982493" evidence="1">
    <location>
        <begin position="28"/>
        <end position="167"/>
    </location>
</feature>
<keyword evidence="1" id="KW-0732">Signal</keyword>
<sequence length="167" mass="18652">MMIILKKLTLQTGLLALMLFPFMTACADGKANANKVVEASNFSAVAALMESSKKVLLLEFHAEHCAYCRQLERDFLKPMQLNKEDQTKVIIRKLDVGSYQKIIDFDGQKIAAEDFAARYNVQMTPTMVFLDKNGNEIAERILGINTPSLFGGYIDDAVDKAVKKIRG</sequence>
<dbReference type="EMBL" id="CACVAY010000149">
    <property type="protein sequence ID" value="CAA6828594.1"/>
    <property type="molecule type" value="Genomic_DNA"/>
</dbReference>
<dbReference type="Gene3D" id="3.40.30.10">
    <property type="entry name" value="Glutaredoxin"/>
    <property type="match status" value="1"/>
</dbReference>
<evidence type="ECO:0000259" key="2">
    <source>
        <dbReference type="PROSITE" id="PS51352"/>
    </source>
</evidence>
<dbReference type="InterPro" id="IPR013766">
    <property type="entry name" value="Thioredoxin_domain"/>
</dbReference>
<dbReference type="AlphaFoldDB" id="A0A6S6UFV2"/>
<protein>
    <submittedName>
        <fullName evidence="3">Thioredoxin-related protein</fullName>
    </submittedName>
</protein>